<proteinExistence type="predicted"/>
<accession>A0A2X3BZT8</accession>
<dbReference type="AlphaFoldDB" id="A0A2X3BZT8"/>
<organism evidence="2 3">
    <name type="scientific">Clostridium perfringens</name>
    <dbReference type="NCBI Taxonomy" id="1502"/>
    <lineage>
        <taxon>Bacteria</taxon>
        <taxon>Bacillati</taxon>
        <taxon>Bacillota</taxon>
        <taxon>Clostridia</taxon>
        <taxon>Eubacteriales</taxon>
        <taxon>Clostridiaceae</taxon>
        <taxon>Clostridium</taxon>
    </lineage>
</organism>
<name>A0A2X3BZT8_CLOPF</name>
<dbReference type="PROSITE" id="PS51257">
    <property type="entry name" value="PROKAR_LIPOPROTEIN"/>
    <property type="match status" value="1"/>
</dbReference>
<evidence type="ECO:0000313" key="2">
    <source>
        <dbReference type="EMBL" id="SQC06291.1"/>
    </source>
</evidence>
<evidence type="ECO:0000256" key="1">
    <source>
        <dbReference type="SAM" id="SignalP"/>
    </source>
</evidence>
<gene>
    <name evidence="2" type="ORF">NCTC8081_00389</name>
</gene>
<protein>
    <submittedName>
        <fullName evidence="2">Putative lipoprotein</fullName>
    </submittedName>
</protein>
<sequence>MKKIFLVFFTIISFFMMGCSQKESFDVSKITPPESDNIKILGKWKVVSKLHDSDENNSNSVSDAFHLEKDDIVNISKDDVVVNGINIVNPNFKLKRMEREIFFKEIDNISIKNEIKDEIKNEYIDVNSIYDSNKTYLSIISINDDEAYLLLTDNLITLKKISNEDIKEDSNESNKLDSDKSNKRENKISTEYYQKDVGILLGLKEPANIEDDDFEEASYKTLWISVINNELQPVMVLDKSLLLPRINGFSNISLSSTLDNGKFENKLKVTSKKKDPNDKTEVKGEKNTQGIYEEITFVGNDYIGLESYSGHDDFRGTFNAYNIIPINTMNSNKSMDILNLFGKEQEENFNKSENNAIQKYDINGRNYYSKNKYSNITLQRKNGNWHLEGILNEKNLMDYPKTFDININPVPILVNYDTLAVPWSQVLSLGKDVRDVVTAPNGKIAIILAKDKLSIYKVIDGRIGERLGEINIKNDEKIVMAEWAIGDYVKCWDETVENVYGAKKISE</sequence>
<dbReference type="Proteomes" id="UP000250234">
    <property type="component" value="Unassembled WGS sequence"/>
</dbReference>
<feature type="chain" id="PRO_5038402252" evidence="1">
    <location>
        <begin position="19"/>
        <end position="507"/>
    </location>
</feature>
<reference evidence="2 3" key="1">
    <citation type="submission" date="2018-06" db="EMBL/GenBank/DDBJ databases">
        <authorList>
            <consortium name="Pathogen Informatics"/>
            <person name="Doyle S."/>
        </authorList>
    </citation>
    <scope>NUCLEOTIDE SEQUENCE [LARGE SCALE GENOMIC DNA]</scope>
    <source>
        <strain evidence="2 3">NCTC8081</strain>
    </source>
</reference>
<feature type="signal peptide" evidence="1">
    <location>
        <begin position="1"/>
        <end position="18"/>
    </location>
</feature>
<dbReference type="RefSeq" id="WP_111945167.1">
    <property type="nucleotide sequence ID" value="NZ_CATNYA010000100.1"/>
</dbReference>
<evidence type="ECO:0000313" key="3">
    <source>
        <dbReference type="Proteomes" id="UP000250234"/>
    </source>
</evidence>
<keyword evidence="1" id="KW-0732">Signal</keyword>
<dbReference type="EMBL" id="UAWO01000002">
    <property type="protein sequence ID" value="SQC06291.1"/>
    <property type="molecule type" value="Genomic_DNA"/>
</dbReference>
<keyword evidence="2" id="KW-0449">Lipoprotein</keyword>